<dbReference type="SUPFAM" id="SSF52540">
    <property type="entry name" value="P-loop containing nucleoside triphosphate hydrolases"/>
    <property type="match status" value="1"/>
</dbReference>
<reference evidence="12" key="1">
    <citation type="submission" date="2016-10" db="EMBL/GenBank/DDBJ databases">
        <authorList>
            <person name="Varghese N."/>
            <person name="Submissions S."/>
        </authorList>
    </citation>
    <scope>NUCLEOTIDE SEQUENCE [LARGE SCALE GENOMIC DNA]</scope>
    <source>
        <strain evidence="12">Mob M</strain>
    </source>
</reference>
<keyword evidence="2" id="KW-0813">Transport</keyword>
<evidence type="ECO:0000256" key="6">
    <source>
        <dbReference type="ARBA" id="ARBA00058960"/>
    </source>
</evidence>
<dbReference type="PROSITE" id="PS00211">
    <property type="entry name" value="ABC_TRANSPORTER_1"/>
    <property type="match status" value="1"/>
</dbReference>
<dbReference type="EMBL" id="FOUJ01000002">
    <property type="protein sequence ID" value="SFM41351.1"/>
    <property type="molecule type" value="Genomic_DNA"/>
</dbReference>
<dbReference type="InterPro" id="IPR017871">
    <property type="entry name" value="ABC_transporter-like_CS"/>
</dbReference>
<keyword evidence="4 11" id="KW-0067">ATP-binding</keyword>
<dbReference type="PANTHER" id="PTHR42734">
    <property type="entry name" value="METAL TRANSPORT SYSTEM ATP-BINDING PROTEIN TM_0124-RELATED"/>
    <property type="match status" value="1"/>
</dbReference>
<dbReference type="PANTHER" id="PTHR42734:SF17">
    <property type="entry name" value="METAL TRANSPORT SYSTEM ATP-BINDING PROTEIN TM_0124-RELATED"/>
    <property type="match status" value="1"/>
</dbReference>
<name>A0A1I4QMT6_9EURY</name>
<evidence type="ECO:0000313" key="11">
    <source>
        <dbReference type="EMBL" id="SFM41351.1"/>
    </source>
</evidence>
<dbReference type="InterPro" id="IPR003593">
    <property type="entry name" value="AAA+_ATPase"/>
</dbReference>
<evidence type="ECO:0000313" key="12">
    <source>
        <dbReference type="Proteomes" id="UP000198535"/>
    </source>
</evidence>
<evidence type="ECO:0000256" key="2">
    <source>
        <dbReference type="ARBA" id="ARBA00022448"/>
    </source>
</evidence>
<evidence type="ECO:0000256" key="8">
    <source>
        <dbReference type="ARBA" id="ARBA00073649"/>
    </source>
</evidence>
<evidence type="ECO:0000259" key="10">
    <source>
        <dbReference type="PROSITE" id="PS50893"/>
    </source>
</evidence>
<dbReference type="RefSeq" id="WP_091935570.1">
    <property type="nucleotide sequence ID" value="NZ_FOUJ01000002.1"/>
</dbReference>
<sequence>MEDVIDLKDIWVSYDGVRVLEAVTLAVKDKDFLAIIGPNGGGKSTLLKVILGLIKPDRGTVKLLGDTPKNMRKYVGYVPQYHSSNLDFPITVCDVVLMGRLSHKGPLQRYNEEDRQAARDALDTVGMLEFKDRQIGELSGGQKQRVFIARSLVTKPKLLILDEPSTGIDSRTQKEFYELLNKLKSQIAIVMVTHDISAISVYVDKVGCLNRKFHYHDDKELSQHDLEVSYQCPVELIAHGVPHRVLKEH</sequence>
<dbReference type="STRING" id="487685.SAMN04488696_1103"/>
<dbReference type="InterPro" id="IPR027417">
    <property type="entry name" value="P-loop_NTPase"/>
</dbReference>
<evidence type="ECO:0000256" key="1">
    <source>
        <dbReference type="ARBA" id="ARBA00005417"/>
    </source>
</evidence>
<evidence type="ECO:0000256" key="3">
    <source>
        <dbReference type="ARBA" id="ARBA00022741"/>
    </source>
</evidence>
<dbReference type="GO" id="GO:0015420">
    <property type="term" value="F:ABC-type vitamin B12 transporter activity"/>
    <property type="evidence" value="ECO:0007669"/>
    <property type="project" value="UniProtKB-EC"/>
</dbReference>
<dbReference type="InterPro" id="IPR050153">
    <property type="entry name" value="Metal_Ion_Import_ABC"/>
</dbReference>
<keyword evidence="12" id="KW-1185">Reference proteome</keyword>
<dbReference type="Pfam" id="PF00005">
    <property type="entry name" value="ABC_tran"/>
    <property type="match status" value="1"/>
</dbReference>
<comment type="catalytic activity">
    <reaction evidence="5">
        <text>an R-cob(III)alamin(out) + ATP + H2O = an R-cob(III)alamin(in) + ADP + phosphate + H(+)</text>
        <dbReference type="Rhea" id="RHEA:17873"/>
        <dbReference type="ChEBI" id="CHEBI:15377"/>
        <dbReference type="ChEBI" id="CHEBI:15378"/>
        <dbReference type="ChEBI" id="CHEBI:30616"/>
        <dbReference type="ChEBI" id="CHEBI:43474"/>
        <dbReference type="ChEBI" id="CHEBI:140785"/>
        <dbReference type="ChEBI" id="CHEBI:456216"/>
        <dbReference type="EC" id="7.6.2.8"/>
    </reaction>
</comment>
<dbReference type="InterPro" id="IPR003439">
    <property type="entry name" value="ABC_transporter-like_ATP-bd"/>
</dbReference>
<dbReference type="PROSITE" id="PS50893">
    <property type="entry name" value="ABC_TRANSPORTER_2"/>
    <property type="match status" value="1"/>
</dbReference>
<dbReference type="GO" id="GO:0005524">
    <property type="term" value="F:ATP binding"/>
    <property type="evidence" value="ECO:0007669"/>
    <property type="project" value="UniProtKB-KW"/>
</dbReference>
<accession>A0A1I4QMT6</accession>
<gene>
    <name evidence="11" type="ORF">SAMN04488696_1103</name>
</gene>
<feature type="domain" description="ABC transporter" evidence="10">
    <location>
        <begin position="5"/>
        <end position="236"/>
    </location>
</feature>
<evidence type="ECO:0000256" key="9">
    <source>
        <dbReference type="ARBA" id="ARBA00077139"/>
    </source>
</evidence>
<evidence type="ECO:0000256" key="4">
    <source>
        <dbReference type="ARBA" id="ARBA00022840"/>
    </source>
</evidence>
<dbReference type="CDD" id="cd03235">
    <property type="entry name" value="ABC_Metallic_Cations"/>
    <property type="match status" value="1"/>
</dbReference>
<evidence type="ECO:0000256" key="5">
    <source>
        <dbReference type="ARBA" id="ARBA00050590"/>
    </source>
</evidence>
<dbReference type="FunFam" id="3.40.50.300:FF:000134">
    <property type="entry name" value="Iron-enterobactin ABC transporter ATP-binding protein"/>
    <property type="match status" value="1"/>
</dbReference>
<comment type="function">
    <text evidence="6">Required for corrinoid utilization. Probably part of the ABC transporter complex BtuCDF involved in cobalamin (vitamin B12) import. Probably responsible for energy coupling to the transport system.</text>
</comment>
<keyword evidence="3" id="KW-0547">Nucleotide-binding</keyword>
<organism evidence="11 12">
    <name type="scientific">Methanolobus profundi</name>
    <dbReference type="NCBI Taxonomy" id="487685"/>
    <lineage>
        <taxon>Archaea</taxon>
        <taxon>Methanobacteriati</taxon>
        <taxon>Methanobacteriota</taxon>
        <taxon>Stenosarchaea group</taxon>
        <taxon>Methanomicrobia</taxon>
        <taxon>Methanosarcinales</taxon>
        <taxon>Methanosarcinaceae</taxon>
        <taxon>Methanolobus</taxon>
    </lineage>
</organism>
<dbReference type="AlphaFoldDB" id="A0A1I4QMT6"/>
<dbReference type="EC" id="7.6.2.8" evidence="7"/>
<dbReference type="Proteomes" id="UP000198535">
    <property type="component" value="Unassembled WGS sequence"/>
</dbReference>
<dbReference type="Gene3D" id="3.40.50.300">
    <property type="entry name" value="P-loop containing nucleotide triphosphate hydrolases"/>
    <property type="match status" value="1"/>
</dbReference>
<dbReference type="OrthoDB" id="10909at2157"/>
<comment type="similarity">
    <text evidence="1">Belongs to the ABC transporter superfamily.</text>
</comment>
<dbReference type="GO" id="GO:0016887">
    <property type="term" value="F:ATP hydrolysis activity"/>
    <property type="evidence" value="ECO:0007669"/>
    <property type="project" value="InterPro"/>
</dbReference>
<protein>
    <recommendedName>
        <fullName evidence="8">Cobalamin import ATP-binding protein BtuD</fullName>
        <ecNumber evidence="7">7.6.2.8</ecNumber>
    </recommendedName>
    <alternativeName>
        <fullName evidence="9">Vitamin B12-transporting ATPase</fullName>
    </alternativeName>
</protein>
<proteinExistence type="inferred from homology"/>
<dbReference type="SMART" id="SM00382">
    <property type="entry name" value="AAA"/>
    <property type="match status" value="1"/>
</dbReference>
<evidence type="ECO:0000256" key="7">
    <source>
        <dbReference type="ARBA" id="ARBA00066387"/>
    </source>
</evidence>